<gene>
    <name evidence="8" type="ORF">MasN3_41070</name>
</gene>
<feature type="transmembrane region" description="Helical" evidence="7">
    <location>
        <begin position="171"/>
        <end position="192"/>
    </location>
</feature>
<proteinExistence type="predicted"/>
<evidence type="ECO:0000256" key="1">
    <source>
        <dbReference type="ARBA" id="ARBA00004651"/>
    </source>
</evidence>
<dbReference type="Proteomes" id="UP001163336">
    <property type="component" value="Chromosome"/>
</dbReference>
<evidence type="ECO:0000256" key="6">
    <source>
        <dbReference type="ARBA" id="ARBA00023136"/>
    </source>
</evidence>
<feature type="transmembrane region" description="Helical" evidence="7">
    <location>
        <begin position="228"/>
        <end position="246"/>
    </location>
</feature>
<comment type="subcellular location">
    <subcellularLocation>
        <location evidence="1">Cell membrane</location>
        <topology evidence="1">Multi-pass membrane protein</topology>
    </subcellularLocation>
</comment>
<evidence type="ECO:0000313" key="8">
    <source>
        <dbReference type="EMBL" id="BDT60613.1"/>
    </source>
</evidence>
<keyword evidence="6 7" id="KW-0472">Membrane</keyword>
<keyword evidence="3 8" id="KW-0808">Transferase</keyword>
<feature type="transmembrane region" description="Helical" evidence="7">
    <location>
        <begin position="252"/>
        <end position="272"/>
    </location>
</feature>
<protein>
    <submittedName>
        <fullName evidence="8">Glycosyl transferase</fullName>
    </submittedName>
</protein>
<feature type="transmembrane region" description="Helical" evidence="7">
    <location>
        <begin position="86"/>
        <end position="103"/>
    </location>
</feature>
<feature type="transmembrane region" description="Helical" evidence="7">
    <location>
        <begin position="314"/>
        <end position="335"/>
    </location>
</feature>
<organism evidence="8 9">
    <name type="scientific">Massilia varians</name>
    <dbReference type="NCBI Taxonomy" id="457921"/>
    <lineage>
        <taxon>Bacteria</taxon>
        <taxon>Pseudomonadati</taxon>
        <taxon>Pseudomonadota</taxon>
        <taxon>Betaproteobacteria</taxon>
        <taxon>Burkholderiales</taxon>
        <taxon>Oxalobacteraceae</taxon>
        <taxon>Telluria group</taxon>
        <taxon>Massilia</taxon>
    </lineage>
</organism>
<keyword evidence="2" id="KW-1003">Cell membrane</keyword>
<feature type="transmembrane region" description="Helical" evidence="7">
    <location>
        <begin position="6"/>
        <end position="26"/>
    </location>
</feature>
<feature type="transmembrane region" description="Helical" evidence="7">
    <location>
        <begin position="341"/>
        <end position="360"/>
    </location>
</feature>
<dbReference type="PANTHER" id="PTHR22926">
    <property type="entry name" value="PHOSPHO-N-ACETYLMURAMOYL-PENTAPEPTIDE-TRANSFERASE"/>
    <property type="match status" value="1"/>
</dbReference>
<dbReference type="InterPro" id="IPR000715">
    <property type="entry name" value="Glycosyl_transferase_4"/>
</dbReference>
<evidence type="ECO:0000256" key="5">
    <source>
        <dbReference type="ARBA" id="ARBA00022989"/>
    </source>
</evidence>
<evidence type="ECO:0000313" key="9">
    <source>
        <dbReference type="Proteomes" id="UP001163336"/>
    </source>
</evidence>
<reference evidence="8" key="1">
    <citation type="submission" date="2022-11" db="EMBL/GenBank/DDBJ databases">
        <title>Isolation and characterization of PLA-degrading bacterium Massilia sp. from Antarctic soil.</title>
        <authorList>
            <person name="Sato K."/>
            <person name="Gomez-Fuentes C."/>
            <person name="Ahmad S.A."/>
            <person name="Zulkharnain A."/>
        </authorList>
    </citation>
    <scope>NUCLEOTIDE SEQUENCE</scope>
    <source>
        <strain evidence="8">N-3</strain>
    </source>
</reference>
<dbReference type="Pfam" id="PF00953">
    <property type="entry name" value="Glycos_transf_4"/>
    <property type="match status" value="1"/>
</dbReference>
<evidence type="ECO:0000256" key="7">
    <source>
        <dbReference type="SAM" id="Phobius"/>
    </source>
</evidence>
<dbReference type="PANTHER" id="PTHR22926:SF3">
    <property type="entry name" value="UNDECAPRENYL-PHOSPHATE ALPHA-N-ACETYLGLUCOSAMINYL 1-PHOSPHATE TRANSFERASE"/>
    <property type="match status" value="1"/>
</dbReference>
<sequence>MLEYQQFGLGLTAFAVSFAVCLLIVLSQKWHGKLSHDHDLSGVQKVHTTAVPRIGGIGVMAGVVLGLALFQMLAPASINPLHSADIRLLLLASLPAFLAGLIEDFTKRVSVRVRLAATAMSAMIASALLGATVTELDLWGVDTLLAFAPFAIMVTAVVVSGGSNAINIIDGFNGLSSSTIIIMAAGLAAVGLQHGDSLVVALGVLCIGAAAGFLALNYPFGKLFLGDGGAYFLGFLVSEIAVLLLVRNPSVNAWQVLAICGYPVIEVLFSMYRRRVIQNVSPGAPDALHLHTLVYRRLVFKHVRRDASRPWSRNASVVCLIAPAVAVCVAVSVIAGASAPVSLAIVVAQLVLYIAVYGRLVRGRWGVIGRAGAMSARAGASSSS</sequence>
<dbReference type="GO" id="GO:0016740">
    <property type="term" value="F:transferase activity"/>
    <property type="evidence" value="ECO:0007669"/>
    <property type="project" value="UniProtKB-KW"/>
</dbReference>
<keyword evidence="9" id="KW-1185">Reference proteome</keyword>
<dbReference type="EMBL" id="AP026966">
    <property type="protein sequence ID" value="BDT60613.1"/>
    <property type="molecule type" value="Genomic_DNA"/>
</dbReference>
<evidence type="ECO:0000256" key="3">
    <source>
        <dbReference type="ARBA" id="ARBA00022679"/>
    </source>
</evidence>
<feature type="transmembrane region" description="Helical" evidence="7">
    <location>
        <begin position="115"/>
        <end position="133"/>
    </location>
</feature>
<accession>A0ABN6TEH2</accession>
<keyword evidence="5 7" id="KW-1133">Transmembrane helix</keyword>
<feature type="transmembrane region" description="Helical" evidence="7">
    <location>
        <begin position="198"/>
        <end position="216"/>
    </location>
</feature>
<dbReference type="RefSeq" id="WP_281909870.1">
    <property type="nucleotide sequence ID" value="NZ_AP026966.1"/>
</dbReference>
<evidence type="ECO:0000256" key="2">
    <source>
        <dbReference type="ARBA" id="ARBA00022475"/>
    </source>
</evidence>
<keyword evidence="4 7" id="KW-0812">Transmembrane</keyword>
<dbReference type="CDD" id="cd06912">
    <property type="entry name" value="GT_MraY_like"/>
    <property type="match status" value="1"/>
</dbReference>
<feature type="transmembrane region" description="Helical" evidence="7">
    <location>
        <begin position="54"/>
        <end position="74"/>
    </location>
</feature>
<name>A0ABN6TEH2_9BURK</name>
<evidence type="ECO:0000256" key="4">
    <source>
        <dbReference type="ARBA" id="ARBA00022692"/>
    </source>
</evidence>
<feature type="transmembrane region" description="Helical" evidence="7">
    <location>
        <begin position="139"/>
        <end position="159"/>
    </location>
</feature>